<protein>
    <submittedName>
        <fullName evidence="2">Ovule protein</fullName>
    </submittedName>
</protein>
<keyword evidence="1" id="KW-1185">Reference proteome</keyword>
<evidence type="ECO:0000313" key="2">
    <source>
        <dbReference type="WBParaSite" id="nRc.2.0.1.t05077-RA"/>
    </source>
</evidence>
<dbReference type="Proteomes" id="UP000887565">
    <property type="component" value="Unplaced"/>
</dbReference>
<reference evidence="2" key="1">
    <citation type="submission" date="2022-11" db="UniProtKB">
        <authorList>
            <consortium name="WormBaseParasite"/>
        </authorList>
    </citation>
    <scope>IDENTIFICATION</scope>
</reference>
<evidence type="ECO:0000313" key="1">
    <source>
        <dbReference type="Proteomes" id="UP000887565"/>
    </source>
</evidence>
<dbReference type="WBParaSite" id="nRc.2.0.1.t05077-RA">
    <property type="protein sequence ID" value="nRc.2.0.1.t05077-RA"/>
    <property type="gene ID" value="nRc.2.0.1.g05077"/>
</dbReference>
<name>A0A915HUJ1_ROMCU</name>
<sequence>SNLFKIKKNRSKNCSNSQKLLDCWHIQGRWAISLIVEAGKDCVISHFFFGIFLRLDTCFGPLIDLSFLGLDNC</sequence>
<proteinExistence type="predicted"/>
<accession>A0A915HUJ1</accession>
<dbReference type="AlphaFoldDB" id="A0A915HUJ1"/>
<organism evidence="1 2">
    <name type="scientific">Romanomermis culicivorax</name>
    <name type="common">Nematode worm</name>
    <dbReference type="NCBI Taxonomy" id="13658"/>
    <lineage>
        <taxon>Eukaryota</taxon>
        <taxon>Metazoa</taxon>
        <taxon>Ecdysozoa</taxon>
        <taxon>Nematoda</taxon>
        <taxon>Enoplea</taxon>
        <taxon>Dorylaimia</taxon>
        <taxon>Mermithida</taxon>
        <taxon>Mermithoidea</taxon>
        <taxon>Mermithidae</taxon>
        <taxon>Romanomermis</taxon>
    </lineage>
</organism>